<dbReference type="EMBL" id="UFSO01000003">
    <property type="protein sequence ID" value="SSY80662.1"/>
    <property type="molecule type" value="Genomic_DNA"/>
</dbReference>
<dbReference type="RefSeq" id="WP_034291470.1">
    <property type="nucleotide sequence ID" value="NZ_CP091519.2"/>
</dbReference>
<protein>
    <submittedName>
        <fullName evidence="1">Uncharacterized protein</fullName>
    </submittedName>
</protein>
<dbReference type="STRING" id="1120980.GCA_000745955_00572"/>
<reference evidence="1 2" key="1">
    <citation type="submission" date="2018-06" db="EMBL/GenBank/DDBJ databases">
        <authorList>
            <consortium name="Pathogen Informatics"/>
            <person name="Doyle S."/>
        </authorList>
    </citation>
    <scope>NUCLEOTIDE SEQUENCE [LARGE SCALE GENOMIC DNA]</scope>
    <source>
        <strain evidence="1 2">NCTC10283</strain>
    </source>
</reference>
<proteinExistence type="predicted"/>
<evidence type="ECO:0000313" key="2">
    <source>
        <dbReference type="Proteomes" id="UP000254209"/>
    </source>
</evidence>
<gene>
    <name evidence="1" type="ORF">NCTC10283_02222</name>
</gene>
<dbReference type="Proteomes" id="UP000254209">
    <property type="component" value="Unassembled WGS sequence"/>
</dbReference>
<accession>A0A376BUH8</accession>
<organism evidence="1 2">
    <name type="scientific">Alysiella crassa</name>
    <dbReference type="NCBI Taxonomy" id="153491"/>
    <lineage>
        <taxon>Bacteria</taxon>
        <taxon>Pseudomonadati</taxon>
        <taxon>Pseudomonadota</taxon>
        <taxon>Betaproteobacteria</taxon>
        <taxon>Neisseriales</taxon>
        <taxon>Neisseriaceae</taxon>
        <taxon>Alysiella</taxon>
    </lineage>
</organism>
<dbReference type="OrthoDB" id="1094164at2"/>
<name>A0A376BUH8_9NEIS</name>
<dbReference type="AlphaFoldDB" id="A0A376BUH8"/>
<evidence type="ECO:0000313" key="1">
    <source>
        <dbReference type="EMBL" id="SSY80662.1"/>
    </source>
</evidence>
<keyword evidence="2" id="KW-1185">Reference proteome</keyword>
<sequence length="72" mass="8061">MDYIKETYDLPFLIKGIRIILGNGQTGEVIGAHNAYLKVKFDDKTKGCVHPTSDIAYFLGDVIIKDFRNQAA</sequence>